<dbReference type="Proteomes" id="UP000325315">
    <property type="component" value="Unassembled WGS sequence"/>
</dbReference>
<evidence type="ECO:0000313" key="1">
    <source>
        <dbReference type="EMBL" id="KAA3484372.1"/>
    </source>
</evidence>
<name>A0A5B6WU64_9ROSI</name>
<proteinExistence type="predicted"/>
<reference evidence="2" key="1">
    <citation type="journal article" date="2019" name="Plant Biotechnol. J.">
        <title>Genome sequencing of the Australian wild diploid species Gossypium australe highlights disease resistance and delayed gland morphogenesis.</title>
        <authorList>
            <person name="Cai Y."/>
            <person name="Cai X."/>
            <person name="Wang Q."/>
            <person name="Wang P."/>
            <person name="Zhang Y."/>
            <person name="Cai C."/>
            <person name="Xu Y."/>
            <person name="Wang K."/>
            <person name="Zhou Z."/>
            <person name="Wang C."/>
            <person name="Geng S."/>
            <person name="Li B."/>
            <person name="Dong Q."/>
            <person name="Hou Y."/>
            <person name="Wang H."/>
            <person name="Ai P."/>
            <person name="Liu Z."/>
            <person name="Yi F."/>
            <person name="Sun M."/>
            <person name="An G."/>
            <person name="Cheng J."/>
            <person name="Zhang Y."/>
            <person name="Shi Q."/>
            <person name="Xie Y."/>
            <person name="Shi X."/>
            <person name="Chang Y."/>
            <person name="Huang F."/>
            <person name="Chen Y."/>
            <person name="Hong S."/>
            <person name="Mi L."/>
            <person name="Sun Q."/>
            <person name="Zhang L."/>
            <person name="Zhou B."/>
            <person name="Peng R."/>
            <person name="Zhang X."/>
            <person name="Liu F."/>
        </authorList>
    </citation>
    <scope>NUCLEOTIDE SEQUENCE [LARGE SCALE GENOMIC DNA]</scope>
    <source>
        <strain evidence="2">cv. PA1801</strain>
    </source>
</reference>
<sequence length="60" mass="7040">MTEDPNQYLKWFLQLCYTFKYNGVTDDAIHLDLQVPRSITSWDELAGKFVQNIFPISKTV</sequence>
<dbReference type="OrthoDB" id="694103at2759"/>
<keyword evidence="2" id="KW-1185">Reference proteome</keyword>
<comment type="caution">
    <text evidence="1">The sequence shown here is derived from an EMBL/GenBank/DDBJ whole genome shotgun (WGS) entry which is preliminary data.</text>
</comment>
<evidence type="ECO:0000313" key="2">
    <source>
        <dbReference type="Proteomes" id="UP000325315"/>
    </source>
</evidence>
<organism evidence="1 2">
    <name type="scientific">Gossypium australe</name>
    <dbReference type="NCBI Taxonomy" id="47621"/>
    <lineage>
        <taxon>Eukaryota</taxon>
        <taxon>Viridiplantae</taxon>
        <taxon>Streptophyta</taxon>
        <taxon>Embryophyta</taxon>
        <taxon>Tracheophyta</taxon>
        <taxon>Spermatophyta</taxon>
        <taxon>Magnoliopsida</taxon>
        <taxon>eudicotyledons</taxon>
        <taxon>Gunneridae</taxon>
        <taxon>Pentapetalae</taxon>
        <taxon>rosids</taxon>
        <taxon>malvids</taxon>
        <taxon>Malvales</taxon>
        <taxon>Malvaceae</taxon>
        <taxon>Malvoideae</taxon>
        <taxon>Gossypium</taxon>
    </lineage>
</organism>
<gene>
    <name evidence="1" type="ORF">EPI10_006457</name>
</gene>
<dbReference type="EMBL" id="SMMG02000002">
    <property type="protein sequence ID" value="KAA3484372.1"/>
    <property type="molecule type" value="Genomic_DNA"/>
</dbReference>
<dbReference type="AlphaFoldDB" id="A0A5B6WU64"/>
<protein>
    <submittedName>
        <fullName evidence="1">Oligopeptide transporter 4-like</fullName>
    </submittedName>
</protein>
<accession>A0A5B6WU64</accession>